<dbReference type="Proteomes" id="UP001057142">
    <property type="component" value="Chromosome"/>
</dbReference>
<evidence type="ECO:0000313" key="2">
    <source>
        <dbReference type="EMBL" id="WFC05646.1"/>
    </source>
</evidence>
<accession>A0AAX3RZF4</accession>
<dbReference type="PROSITE" id="PS51257">
    <property type="entry name" value="PROKAR_LIPOPROTEIN"/>
    <property type="match status" value="1"/>
</dbReference>
<sequence length="165" mass="18790">MKPFVLFLLLTATQLLIGCEKKDEYLAGNLHGFNHVKNTSVNWFKVNGAYGRGGGGTCCIMVPAKWTPGQKVLVEWEVDPEAYATDVPEFNDPTYQDYIKQHKANYRHYSKMVEVPKYDEPCSMKVHFLPCQEVKVTLSCKSWGHPDYPINEPSKMEEPTVCPTK</sequence>
<name>A0AAX3RZF4_9GAMM</name>
<evidence type="ECO:0000313" key="4">
    <source>
        <dbReference type="Proteomes" id="UP001222403"/>
    </source>
</evidence>
<dbReference type="RefSeq" id="WP_251464483.1">
    <property type="nucleotide sequence ID" value="NZ_CP097327.1"/>
</dbReference>
<dbReference type="EMBL" id="CP097327">
    <property type="protein sequence ID" value="USB36715.1"/>
    <property type="molecule type" value="Genomic_DNA"/>
</dbReference>
<dbReference type="Pfam" id="PF11745">
    <property type="entry name" value="DUF3304"/>
    <property type="match status" value="1"/>
</dbReference>
<reference evidence="2" key="2">
    <citation type="submission" date="2023-01" db="EMBL/GenBank/DDBJ databases">
        <title>The prevalence of carbapenem-resistant bacteria in aquaculture in China and the genetic diversity of carbapenem-resistant genes.</title>
        <authorList>
            <person name="Wen R."/>
        </authorList>
    </citation>
    <scope>NUCLEOTIDE SEQUENCE</scope>
    <source>
        <strain evidence="2">PVA41-chromosome</strain>
    </source>
</reference>
<evidence type="ECO:0000313" key="3">
    <source>
        <dbReference type="Proteomes" id="UP001057142"/>
    </source>
</evidence>
<organism evidence="2 4">
    <name type="scientific">Providencia vermicola</name>
    <dbReference type="NCBI Taxonomy" id="333965"/>
    <lineage>
        <taxon>Bacteria</taxon>
        <taxon>Pseudomonadati</taxon>
        <taxon>Pseudomonadota</taxon>
        <taxon>Gammaproteobacteria</taxon>
        <taxon>Enterobacterales</taxon>
        <taxon>Morganellaceae</taxon>
        <taxon>Providencia</taxon>
    </lineage>
</organism>
<protein>
    <submittedName>
        <fullName evidence="2">DUF3304 domain-containing protein</fullName>
    </submittedName>
</protein>
<keyword evidence="3" id="KW-1185">Reference proteome</keyword>
<reference evidence="1" key="1">
    <citation type="journal article" date="2022" name="Front. Microbiol.">
        <title>Identification of a novel aminoglycoside O-nucleotidyltransferase AadA33 in Providencia vermicola.</title>
        <authorList>
            <person name="Feng C."/>
            <person name="Gao M."/>
            <person name="Jiang W."/>
            <person name="Shi W."/>
            <person name="Li A."/>
            <person name="Liu S."/>
            <person name="Zhang L."/>
            <person name="Zhang X."/>
            <person name="Li Q."/>
            <person name="Lin H."/>
            <person name="Lu J."/>
            <person name="Li K."/>
            <person name="Zhang H."/>
            <person name="Hu Y."/>
            <person name="Bao Q."/>
            <person name="Lin X."/>
        </authorList>
    </citation>
    <scope>NUCLEOTIDE SEQUENCE</scope>
    <source>
        <strain evidence="1">P13</strain>
    </source>
</reference>
<gene>
    <name evidence="1" type="ORF">M5J11_18295</name>
    <name evidence="2" type="ORF">PG365_13050</name>
</gene>
<proteinExistence type="predicted"/>
<dbReference type="EMBL" id="CP116222">
    <property type="protein sequence ID" value="WFC05646.1"/>
    <property type="molecule type" value="Genomic_DNA"/>
</dbReference>
<dbReference type="AlphaFoldDB" id="A0AAX3RZF4"/>
<dbReference type="InterPro" id="IPR021733">
    <property type="entry name" value="DUF3304"/>
</dbReference>
<dbReference type="Proteomes" id="UP001222403">
    <property type="component" value="Chromosome"/>
</dbReference>
<evidence type="ECO:0000313" key="1">
    <source>
        <dbReference type="EMBL" id="USB36715.1"/>
    </source>
</evidence>